<evidence type="ECO:0000313" key="3">
    <source>
        <dbReference type="EMBL" id="QTC88123.1"/>
    </source>
</evidence>
<keyword evidence="2" id="KW-0732">Signal</keyword>
<accession>A0ABX7SKW3</accession>
<evidence type="ECO:0000313" key="4">
    <source>
        <dbReference type="Proteomes" id="UP000663942"/>
    </source>
</evidence>
<protein>
    <recommendedName>
        <fullName evidence="5">TonB C-terminal domain-containing protein</fullName>
    </recommendedName>
</protein>
<proteinExistence type="predicted"/>
<dbReference type="RefSeq" id="WP_207825101.1">
    <property type="nucleotide sequence ID" value="NZ_CP062006.1"/>
</dbReference>
<evidence type="ECO:0000256" key="2">
    <source>
        <dbReference type="SAM" id="SignalP"/>
    </source>
</evidence>
<feature type="region of interest" description="Disordered" evidence="1">
    <location>
        <begin position="159"/>
        <end position="182"/>
    </location>
</feature>
<dbReference type="Proteomes" id="UP000663942">
    <property type="component" value="Chromosome"/>
</dbReference>
<gene>
    <name evidence="3" type="ORF">IFE19_01570</name>
</gene>
<evidence type="ECO:0008006" key="5">
    <source>
        <dbReference type="Google" id="ProtNLM"/>
    </source>
</evidence>
<name>A0ABX7SKW3_9CAUL</name>
<feature type="chain" id="PRO_5047034678" description="TonB C-terminal domain-containing protein" evidence="2">
    <location>
        <begin position="20"/>
        <end position="269"/>
    </location>
</feature>
<feature type="signal peptide" evidence="2">
    <location>
        <begin position="1"/>
        <end position="19"/>
    </location>
</feature>
<sequence>MKSVLILSATLAVALPALAQDTVADWDVTRDPDRKLTVAFTAFDNGLAIGTRCLNNSFQVLINGLPPATGEIRTLKIAFGDEEADEQRWNVGENREVAISDYPSPLARNLRKGGRMQIVVPGGAENGRNLRYVIDLPASGAAIDETLQACGRPLVDPRDAERSALPEDGLPPEIEWARQPRPAYPSGRTYTRGFATVTCLSQADGRLRDCMIESEHPMDGGFGKALLDSTRDARVRNRQGGELATRMIAFRTNFRMEEETTTGRRLRSN</sequence>
<reference evidence="3 4" key="1">
    <citation type="submission" date="2020-09" db="EMBL/GenBank/DDBJ databases">
        <title>Brevundimonas sp. LVF1 isolated from an oligotrophic pond in Goettingen, Germany.</title>
        <authorList>
            <person name="Friedrich I."/>
            <person name="Klassen A."/>
            <person name="Neubauer H."/>
            <person name="Schneider D."/>
            <person name="Hertel R."/>
            <person name="Daniel R."/>
        </authorList>
    </citation>
    <scope>NUCLEOTIDE SEQUENCE [LARGE SCALE GENOMIC DNA]</scope>
    <source>
        <strain evidence="3 4">LVF1</strain>
    </source>
</reference>
<organism evidence="3 4">
    <name type="scientific">Brevundimonas pondensis</name>
    <dbReference type="NCBI Taxonomy" id="2774189"/>
    <lineage>
        <taxon>Bacteria</taxon>
        <taxon>Pseudomonadati</taxon>
        <taxon>Pseudomonadota</taxon>
        <taxon>Alphaproteobacteria</taxon>
        <taxon>Caulobacterales</taxon>
        <taxon>Caulobacteraceae</taxon>
        <taxon>Brevundimonas</taxon>
    </lineage>
</organism>
<dbReference type="EMBL" id="CP062006">
    <property type="protein sequence ID" value="QTC88123.1"/>
    <property type="molecule type" value="Genomic_DNA"/>
</dbReference>
<keyword evidence="4" id="KW-1185">Reference proteome</keyword>
<evidence type="ECO:0000256" key="1">
    <source>
        <dbReference type="SAM" id="MobiDB-lite"/>
    </source>
</evidence>